<evidence type="ECO:0000256" key="15">
    <source>
        <dbReference type="ARBA" id="ARBA00023306"/>
    </source>
</evidence>
<dbReference type="EMBL" id="SELH01000025">
    <property type="protein sequence ID" value="TWP26708.1"/>
    <property type="molecule type" value="Genomic_DNA"/>
</dbReference>
<dbReference type="HAMAP" id="MF_00037">
    <property type="entry name" value="MurB"/>
    <property type="match status" value="1"/>
</dbReference>
<feature type="domain" description="FAD-binding PCMH-type" evidence="20">
    <location>
        <begin position="17"/>
        <end position="189"/>
    </location>
</feature>
<evidence type="ECO:0000256" key="12">
    <source>
        <dbReference type="ARBA" id="ARBA00022960"/>
    </source>
</evidence>
<keyword evidence="10 19" id="KW-0274">FAD</keyword>
<evidence type="ECO:0000256" key="2">
    <source>
        <dbReference type="ARBA" id="ARBA00003921"/>
    </source>
</evidence>
<keyword evidence="8 19" id="KW-0132">Cell division</keyword>
<evidence type="ECO:0000256" key="17">
    <source>
        <dbReference type="ARBA" id="ARBA00031026"/>
    </source>
</evidence>
<comment type="caution">
    <text evidence="21">The sequence shown here is derived from an EMBL/GenBank/DDBJ whole genome shotgun (WGS) entry which is preliminary data.</text>
</comment>
<evidence type="ECO:0000256" key="3">
    <source>
        <dbReference type="ARBA" id="ARBA00004496"/>
    </source>
</evidence>
<keyword evidence="14 19" id="KW-0560">Oxidoreductase</keyword>
<feature type="active site" evidence="19">
    <location>
        <position position="336"/>
    </location>
</feature>
<keyword evidence="22" id="KW-1185">Reference proteome</keyword>
<evidence type="ECO:0000256" key="16">
    <source>
        <dbReference type="ARBA" id="ARBA00023316"/>
    </source>
</evidence>
<evidence type="ECO:0000256" key="18">
    <source>
        <dbReference type="ARBA" id="ARBA00048914"/>
    </source>
</evidence>
<evidence type="ECO:0000256" key="11">
    <source>
        <dbReference type="ARBA" id="ARBA00022857"/>
    </source>
</evidence>
<evidence type="ECO:0000313" key="21">
    <source>
        <dbReference type="EMBL" id="TWP26708.1"/>
    </source>
</evidence>
<comment type="pathway">
    <text evidence="4 19">Cell wall biogenesis; peptidoglycan biosynthesis.</text>
</comment>
<evidence type="ECO:0000256" key="1">
    <source>
        <dbReference type="ARBA" id="ARBA00001974"/>
    </source>
</evidence>
<dbReference type="NCBIfam" id="NF010478">
    <property type="entry name" value="PRK13903.1"/>
    <property type="match status" value="1"/>
</dbReference>
<evidence type="ECO:0000256" key="10">
    <source>
        <dbReference type="ARBA" id="ARBA00022827"/>
    </source>
</evidence>
<comment type="cofactor">
    <cofactor evidence="1 19">
        <name>FAD</name>
        <dbReference type="ChEBI" id="CHEBI:57692"/>
    </cofactor>
</comment>
<dbReference type="Proteomes" id="UP000319499">
    <property type="component" value="Unassembled WGS sequence"/>
</dbReference>
<comment type="function">
    <text evidence="2 19">Cell wall formation.</text>
</comment>
<keyword evidence="11 19" id="KW-0521">NADP</keyword>
<dbReference type="InterPro" id="IPR036635">
    <property type="entry name" value="MurB_C_sf"/>
</dbReference>
<evidence type="ECO:0000256" key="19">
    <source>
        <dbReference type="HAMAP-Rule" id="MF_00037"/>
    </source>
</evidence>
<dbReference type="SUPFAM" id="SSF56194">
    <property type="entry name" value="Uridine diphospho-N-Acetylenolpyruvylglucosamine reductase, MurB, C-terminal domain"/>
    <property type="match status" value="1"/>
</dbReference>
<feature type="active site" evidence="19">
    <location>
        <position position="165"/>
    </location>
</feature>
<comment type="subcellular location">
    <subcellularLocation>
        <location evidence="3 19">Cytoplasm</location>
    </subcellularLocation>
</comment>
<dbReference type="InterPro" id="IPR003170">
    <property type="entry name" value="MurB"/>
</dbReference>
<evidence type="ECO:0000256" key="8">
    <source>
        <dbReference type="ARBA" id="ARBA00022618"/>
    </source>
</evidence>
<dbReference type="InterPro" id="IPR016167">
    <property type="entry name" value="FAD-bd_PCMH_sub1"/>
</dbReference>
<dbReference type="Pfam" id="PF01565">
    <property type="entry name" value="FAD_binding_4"/>
    <property type="match status" value="1"/>
</dbReference>
<dbReference type="NCBIfam" id="NF000755">
    <property type="entry name" value="PRK00046.1"/>
    <property type="match status" value="1"/>
</dbReference>
<dbReference type="Gene3D" id="3.30.43.10">
    <property type="entry name" value="Uridine Diphospho-n-acetylenolpyruvylglucosamine Reductase, domain 2"/>
    <property type="match status" value="1"/>
</dbReference>
<dbReference type="SUPFAM" id="SSF56176">
    <property type="entry name" value="FAD-binding/transporter-associated domain-like"/>
    <property type="match status" value="1"/>
</dbReference>
<reference evidence="21 22" key="1">
    <citation type="submission" date="2019-02" db="EMBL/GenBank/DDBJ databases">
        <title>Apibacter muscae sp. nov.: a novel member of the house fly microbiota.</title>
        <authorList>
            <person name="Park R."/>
        </authorList>
    </citation>
    <scope>NUCLEOTIDE SEQUENCE [LARGE SCALE GENOMIC DNA]</scope>
    <source>
        <strain evidence="21 22">AL1</strain>
    </source>
</reference>
<evidence type="ECO:0000256" key="5">
    <source>
        <dbReference type="ARBA" id="ARBA00012518"/>
    </source>
</evidence>
<keyword evidence="12 19" id="KW-0133">Cell shape</keyword>
<keyword evidence="9 19" id="KW-0285">Flavoprotein</keyword>
<dbReference type="GO" id="GO:0008360">
    <property type="term" value="P:regulation of cell shape"/>
    <property type="evidence" value="ECO:0007669"/>
    <property type="project" value="UniProtKB-KW"/>
</dbReference>
<dbReference type="InterPro" id="IPR016166">
    <property type="entry name" value="FAD-bd_PCMH"/>
</dbReference>
<evidence type="ECO:0000256" key="13">
    <source>
        <dbReference type="ARBA" id="ARBA00022984"/>
    </source>
</evidence>
<dbReference type="InterPro" id="IPR006094">
    <property type="entry name" value="Oxid_FAD_bind_N"/>
</dbReference>
<dbReference type="GO" id="GO:0071949">
    <property type="term" value="F:FAD binding"/>
    <property type="evidence" value="ECO:0007669"/>
    <property type="project" value="InterPro"/>
</dbReference>
<dbReference type="GO" id="GO:0071555">
    <property type="term" value="P:cell wall organization"/>
    <property type="evidence" value="ECO:0007669"/>
    <property type="project" value="UniProtKB-KW"/>
</dbReference>
<dbReference type="GO" id="GO:0051301">
    <property type="term" value="P:cell division"/>
    <property type="evidence" value="ECO:0007669"/>
    <property type="project" value="UniProtKB-KW"/>
</dbReference>
<dbReference type="InterPro" id="IPR011601">
    <property type="entry name" value="MurB_C"/>
</dbReference>
<evidence type="ECO:0000259" key="20">
    <source>
        <dbReference type="PROSITE" id="PS51387"/>
    </source>
</evidence>
<dbReference type="Pfam" id="PF02873">
    <property type="entry name" value="MurB_C"/>
    <property type="match status" value="1"/>
</dbReference>
<dbReference type="GO" id="GO:0008762">
    <property type="term" value="F:UDP-N-acetylmuramate dehydrogenase activity"/>
    <property type="evidence" value="ECO:0007669"/>
    <property type="project" value="UniProtKB-UniRule"/>
</dbReference>
<dbReference type="PANTHER" id="PTHR21071">
    <property type="entry name" value="UDP-N-ACETYLENOLPYRUVOYLGLUCOSAMINE REDUCTASE"/>
    <property type="match status" value="1"/>
</dbReference>
<comment type="catalytic activity">
    <reaction evidence="18 19">
        <text>UDP-N-acetyl-alpha-D-muramate + NADP(+) = UDP-N-acetyl-3-O-(1-carboxyvinyl)-alpha-D-glucosamine + NADPH + H(+)</text>
        <dbReference type="Rhea" id="RHEA:12248"/>
        <dbReference type="ChEBI" id="CHEBI:15378"/>
        <dbReference type="ChEBI" id="CHEBI:57783"/>
        <dbReference type="ChEBI" id="CHEBI:58349"/>
        <dbReference type="ChEBI" id="CHEBI:68483"/>
        <dbReference type="ChEBI" id="CHEBI:70757"/>
        <dbReference type="EC" id="1.3.1.98"/>
    </reaction>
</comment>
<keyword evidence="13 19" id="KW-0573">Peptidoglycan synthesis</keyword>
<comment type="similarity">
    <text evidence="19">Belongs to the MurB family.</text>
</comment>
<dbReference type="Gene3D" id="3.30.465.10">
    <property type="match status" value="1"/>
</dbReference>
<dbReference type="PROSITE" id="PS51387">
    <property type="entry name" value="FAD_PCMH"/>
    <property type="match status" value="1"/>
</dbReference>
<dbReference type="GO" id="GO:0005829">
    <property type="term" value="C:cytosol"/>
    <property type="evidence" value="ECO:0007669"/>
    <property type="project" value="TreeGrafter"/>
</dbReference>
<dbReference type="Gene3D" id="3.90.78.10">
    <property type="entry name" value="UDP-N-acetylenolpyruvoylglucosamine reductase, C-terminal domain"/>
    <property type="match status" value="1"/>
</dbReference>
<evidence type="ECO:0000256" key="7">
    <source>
        <dbReference type="ARBA" id="ARBA00022490"/>
    </source>
</evidence>
<name>A0A563D8V4_9FLAO</name>
<proteinExistence type="inferred from homology"/>
<sequence length="341" mass="38661">MITLQENIDIKEFTTFKVPSICKYFTEITTIDELQEAIDFSRKKKLPLMPLGGGSNILFVKPFNGLVVKINLKGIAETFKNDDYVYASAYAGENWDDFVQSCVSKNYGGLENLSLIPGNVGTSPLQNIGAYGVEIKDCFFSLKALHIESGKVETFTHESCNFGYRESYFKNEGKDKYIILEVTFLLTRRNHKLHMEYGAIQEELIKKNISNPTIQDVREVVMQIRKSKLPDPKVYGNAGSFFKNPVISNEKFELLQKDYPTIPHYQLENHTVKIPAGWLIEQVGWKGRNQKQAAVHNKQALVLINLGNATGNEVYDLSFAIINDVKDKFGIDLTREVNIIS</sequence>
<keyword evidence="15 19" id="KW-0131">Cell cycle</keyword>
<evidence type="ECO:0000256" key="4">
    <source>
        <dbReference type="ARBA" id="ARBA00004752"/>
    </source>
</evidence>
<dbReference type="NCBIfam" id="TIGR00179">
    <property type="entry name" value="murB"/>
    <property type="match status" value="1"/>
</dbReference>
<evidence type="ECO:0000256" key="9">
    <source>
        <dbReference type="ARBA" id="ARBA00022630"/>
    </source>
</evidence>
<dbReference type="OrthoDB" id="9804753at2"/>
<dbReference type="AlphaFoldDB" id="A0A563D8V4"/>
<dbReference type="PANTHER" id="PTHR21071:SF4">
    <property type="entry name" value="UDP-N-ACETYLENOLPYRUVOYLGLUCOSAMINE REDUCTASE"/>
    <property type="match status" value="1"/>
</dbReference>
<accession>A0A563D8V4</accession>
<keyword evidence="7 19" id="KW-0963">Cytoplasm</keyword>
<evidence type="ECO:0000256" key="6">
    <source>
        <dbReference type="ARBA" id="ARBA00015188"/>
    </source>
</evidence>
<feature type="active site" description="Proton donor" evidence="19">
    <location>
        <position position="240"/>
    </location>
</feature>
<evidence type="ECO:0000256" key="14">
    <source>
        <dbReference type="ARBA" id="ARBA00023002"/>
    </source>
</evidence>
<gene>
    <name evidence="19" type="primary">murB</name>
    <name evidence="21" type="ORF">ETU09_09090</name>
</gene>
<dbReference type="InterPro" id="IPR016169">
    <property type="entry name" value="FAD-bd_PCMH_sub2"/>
</dbReference>
<organism evidence="21 22">
    <name type="scientific">Apibacter muscae</name>
    <dbReference type="NCBI Taxonomy" id="2509004"/>
    <lineage>
        <taxon>Bacteria</taxon>
        <taxon>Pseudomonadati</taxon>
        <taxon>Bacteroidota</taxon>
        <taxon>Flavobacteriia</taxon>
        <taxon>Flavobacteriales</taxon>
        <taxon>Weeksellaceae</taxon>
        <taxon>Apibacter</taxon>
    </lineage>
</organism>
<keyword evidence="16 19" id="KW-0961">Cell wall biogenesis/degradation</keyword>
<evidence type="ECO:0000313" key="22">
    <source>
        <dbReference type="Proteomes" id="UP000319499"/>
    </source>
</evidence>
<protein>
    <recommendedName>
        <fullName evidence="6 19">UDP-N-acetylenolpyruvoylglucosamine reductase</fullName>
        <ecNumber evidence="5 19">1.3.1.98</ecNumber>
    </recommendedName>
    <alternativeName>
        <fullName evidence="17 19">UDP-N-acetylmuramate dehydrogenase</fullName>
    </alternativeName>
</protein>
<dbReference type="InterPro" id="IPR036318">
    <property type="entry name" value="FAD-bd_PCMH-like_sf"/>
</dbReference>
<dbReference type="UniPathway" id="UPA00219"/>
<dbReference type="EC" id="1.3.1.98" evidence="5 19"/>
<dbReference type="GO" id="GO:0009252">
    <property type="term" value="P:peptidoglycan biosynthetic process"/>
    <property type="evidence" value="ECO:0007669"/>
    <property type="project" value="UniProtKB-UniRule"/>
</dbReference>